<name>A0A231UXG6_9HYPH</name>
<dbReference type="GO" id="GO:0005886">
    <property type="term" value="C:plasma membrane"/>
    <property type="evidence" value="ECO:0007669"/>
    <property type="project" value="UniProtKB-SubCell"/>
</dbReference>
<dbReference type="PANTHER" id="PTHR30625">
    <property type="entry name" value="PROTEIN TOLQ"/>
    <property type="match status" value="1"/>
</dbReference>
<evidence type="ECO:0000256" key="9">
    <source>
        <dbReference type="SAM" id="MobiDB-lite"/>
    </source>
</evidence>
<evidence type="ECO:0000313" key="12">
    <source>
        <dbReference type="EMBL" id="OXT00635.1"/>
    </source>
</evidence>
<organism evidence="12 13">
    <name type="scientific">Notoacmeibacter marinus</name>
    <dbReference type="NCBI Taxonomy" id="1876515"/>
    <lineage>
        <taxon>Bacteria</taxon>
        <taxon>Pseudomonadati</taxon>
        <taxon>Pseudomonadota</taxon>
        <taxon>Alphaproteobacteria</taxon>
        <taxon>Hyphomicrobiales</taxon>
        <taxon>Notoacmeibacteraceae</taxon>
        <taxon>Notoacmeibacter</taxon>
    </lineage>
</organism>
<dbReference type="InterPro" id="IPR050790">
    <property type="entry name" value="ExbB/TolQ_transport"/>
</dbReference>
<gene>
    <name evidence="12" type="ORF">B7H23_11075</name>
</gene>
<keyword evidence="13" id="KW-1185">Reference proteome</keyword>
<evidence type="ECO:0000256" key="2">
    <source>
        <dbReference type="ARBA" id="ARBA00022448"/>
    </source>
</evidence>
<dbReference type="InterPro" id="IPR002898">
    <property type="entry name" value="MotA_ExbB_proton_chnl"/>
</dbReference>
<evidence type="ECO:0000256" key="10">
    <source>
        <dbReference type="SAM" id="Phobius"/>
    </source>
</evidence>
<comment type="caution">
    <text evidence="12">The sequence shown here is derived from an EMBL/GenBank/DDBJ whole genome shotgun (WGS) entry which is preliminary data.</text>
</comment>
<keyword evidence="3" id="KW-1003">Cell membrane</keyword>
<proteinExistence type="inferred from homology"/>
<feature type="region of interest" description="Disordered" evidence="9">
    <location>
        <begin position="227"/>
        <end position="249"/>
    </location>
</feature>
<dbReference type="RefSeq" id="WP_094077460.1">
    <property type="nucleotide sequence ID" value="NZ_NBYO01000002.1"/>
</dbReference>
<dbReference type="Proteomes" id="UP000215405">
    <property type="component" value="Unassembled WGS sequence"/>
</dbReference>
<comment type="similarity">
    <text evidence="8">Belongs to the exbB/tolQ family.</text>
</comment>
<feature type="transmembrane region" description="Helical" evidence="10">
    <location>
        <begin position="136"/>
        <end position="157"/>
    </location>
</feature>
<dbReference type="Pfam" id="PF01618">
    <property type="entry name" value="MotA_ExbB"/>
    <property type="match status" value="1"/>
</dbReference>
<dbReference type="EMBL" id="NBYO01000002">
    <property type="protein sequence ID" value="OXT00635.1"/>
    <property type="molecule type" value="Genomic_DNA"/>
</dbReference>
<evidence type="ECO:0000256" key="6">
    <source>
        <dbReference type="ARBA" id="ARBA00022989"/>
    </source>
</evidence>
<dbReference type="AlphaFoldDB" id="A0A231UXG6"/>
<evidence type="ECO:0000256" key="7">
    <source>
        <dbReference type="ARBA" id="ARBA00023136"/>
    </source>
</evidence>
<comment type="subcellular location">
    <subcellularLocation>
        <location evidence="1">Cell membrane</location>
        <topology evidence="1">Multi-pass membrane protein</topology>
    </subcellularLocation>
    <subcellularLocation>
        <location evidence="8">Membrane</location>
        <topology evidence="8">Multi-pass membrane protein</topology>
    </subcellularLocation>
</comment>
<keyword evidence="6 10" id="KW-1133">Transmembrane helix</keyword>
<reference evidence="13" key="1">
    <citation type="journal article" date="2017" name="Int. J. Syst. Evol. Microbiol.">
        <title>Notoacmeibacter marinus gen. nov., sp. nov., isolated from the gut of a limpet and proposal of Notoacmeibacteraceae fam. nov. in the order Rhizobiales of the class Alphaproteobacteria.</title>
        <authorList>
            <person name="Huang Z."/>
            <person name="Guo F."/>
            <person name="Lai Q."/>
        </authorList>
    </citation>
    <scope>NUCLEOTIDE SEQUENCE [LARGE SCALE GENOMIC DNA]</scope>
    <source>
        <strain evidence="13">XMTR2A4</strain>
    </source>
</reference>
<feature type="domain" description="MotA/TolQ/ExbB proton channel" evidence="11">
    <location>
        <begin position="108"/>
        <end position="215"/>
    </location>
</feature>
<protein>
    <recommendedName>
        <fullName evidence="11">MotA/TolQ/ExbB proton channel domain-containing protein</fullName>
    </recommendedName>
</protein>
<dbReference type="GO" id="GO:0017038">
    <property type="term" value="P:protein import"/>
    <property type="evidence" value="ECO:0007669"/>
    <property type="project" value="TreeGrafter"/>
</dbReference>
<sequence length="249" mass="26116">MPLFDPFSSAAASLFGFLALGGPVVALLLCLSVVALAVVIFKAVQFASIRIGRPERARKAIGLWDAGRRAEAVDHAAEGRSASAQAVARAMFLIRASASAMAGNATHPRLSIAEIEEAVAQQANQRLHELKSGFRVLESVAQIAPLLGLFGTVLGMIDAFRKLQEAGNAVDPSILAGGIWVALLTTAVGLAVAMPTSLALTWLESRLDDERAAIEGLVSQVVIGRRPAPMTPSGQQAPDMPNEEGRFAT</sequence>
<keyword evidence="4 10" id="KW-0812">Transmembrane</keyword>
<evidence type="ECO:0000256" key="5">
    <source>
        <dbReference type="ARBA" id="ARBA00022927"/>
    </source>
</evidence>
<evidence type="ECO:0000256" key="4">
    <source>
        <dbReference type="ARBA" id="ARBA00022692"/>
    </source>
</evidence>
<evidence type="ECO:0000256" key="3">
    <source>
        <dbReference type="ARBA" id="ARBA00022475"/>
    </source>
</evidence>
<feature type="transmembrane region" description="Helical" evidence="10">
    <location>
        <begin position="12"/>
        <end position="41"/>
    </location>
</feature>
<keyword evidence="7 10" id="KW-0472">Membrane</keyword>
<feature type="transmembrane region" description="Helical" evidence="10">
    <location>
        <begin position="177"/>
        <end position="203"/>
    </location>
</feature>
<evidence type="ECO:0000256" key="8">
    <source>
        <dbReference type="RuleBase" id="RU004057"/>
    </source>
</evidence>
<evidence type="ECO:0000259" key="11">
    <source>
        <dbReference type="Pfam" id="PF01618"/>
    </source>
</evidence>
<evidence type="ECO:0000256" key="1">
    <source>
        <dbReference type="ARBA" id="ARBA00004651"/>
    </source>
</evidence>
<dbReference type="PANTHER" id="PTHR30625:SF15">
    <property type="entry name" value="BIOPOLYMER TRANSPORT PROTEIN EXBB"/>
    <property type="match status" value="1"/>
</dbReference>
<accession>A0A231UXG6</accession>
<keyword evidence="5 8" id="KW-0653">Protein transport</keyword>
<keyword evidence="2 8" id="KW-0813">Transport</keyword>
<evidence type="ECO:0000313" key="13">
    <source>
        <dbReference type="Proteomes" id="UP000215405"/>
    </source>
</evidence>